<keyword evidence="7" id="KW-0106">Calcium</keyword>
<dbReference type="GO" id="GO:0051049">
    <property type="term" value="P:regulation of transport"/>
    <property type="evidence" value="ECO:0007669"/>
    <property type="project" value="UniProtKB-ARBA"/>
</dbReference>
<comment type="caution">
    <text evidence="17">The sequence shown here is derived from an EMBL/GenBank/DDBJ whole genome shotgun (WGS) entry which is preliminary data.</text>
</comment>
<feature type="coiled-coil region" evidence="12">
    <location>
        <begin position="436"/>
        <end position="470"/>
    </location>
</feature>
<feature type="domain" description="STIM1/2 Orai1-activating region" evidence="15">
    <location>
        <begin position="418"/>
        <end position="518"/>
    </location>
</feature>
<evidence type="ECO:0000256" key="5">
    <source>
        <dbReference type="ARBA" id="ARBA00022723"/>
    </source>
</evidence>
<keyword evidence="6" id="KW-0732">Signal</keyword>
<protein>
    <recommendedName>
        <fullName evidence="19">SAM domain-containing protein</fullName>
    </recommendedName>
</protein>
<evidence type="ECO:0000256" key="3">
    <source>
        <dbReference type="ARBA" id="ARBA00022568"/>
    </source>
</evidence>
<dbReference type="Pfam" id="PF16533">
    <property type="entry name" value="SOAR"/>
    <property type="match status" value="1"/>
</dbReference>
<dbReference type="Gene3D" id="1.10.238.180">
    <property type="match status" value="1"/>
</dbReference>
<evidence type="ECO:0000256" key="11">
    <source>
        <dbReference type="ARBA" id="ARBA00023136"/>
    </source>
</evidence>
<keyword evidence="8" id="KW-1133">Transmembrane helix</keyword>
<evidence type="ECO:0000259" key="14">
    <source>
        <dbReference type="Pfam" id="PF07647"/>
    </source>
</evidence>
<keyword evidence="11" id="KW-0472">Membrane</keyword>
<feature type="region of interest" description="Disordered" evidence="13">
    <location>
        <begin position="538"/>
        <end position="601"/>
    </location>
</feature>
<evidence type="ECO:0000256" key="12">
    <source>
        <dbReference type="SAM" id="Coils"/>
    </source>
</evidence>
<dbReference type="FunFam" id="1.10.287.3550:FF:000002">
    <property type="entry name" value="Stromal interaction molecule homolog"/>
    <property type="match status" value="1"/>
</dbReference>
<comment type="subcellular location">
    <subcellularLocation>
        <location evidence="1">Membrane</location>
        <topology evidence="1">Single-pass type I membrane protein</topology>
    </subcellularLocation>
</comment>
<proteinExistence type="predicted"/>
<evidence type="ECO:0000313" key="18">
    <source>
        <dbReference type="Proteomes" id="UP000494165"/>
    </source>
</evidence>
<feature type="region of interest" description="Disordered" evidence="13">
    <location>
        <begin position="57"/>
        <end position="76"/>
    </location>
</feature>
<dbReference type="PANTHER" id="PTHR15136:SF5">
    <property type="entry name" value="STROMAL INTERACTION MOLECULE HOMOLOG"/>
    <property type="match status" value="1"/>
</dbReference>
<dbReference type="GO" id="GO:0006874">
    <property type="term" value="P:intracellular calcium ion homeostasis"/>
    <property type="evidence" value="ECO:0007669"/>
    <property type="project" value="TreeGrafter"/>
</dbReference>
<dbReference type="GO" id="GO:0005783">
    <property type="term" value="C:endoplasmic reticulum"/>
    <property type="evidence" value="ECO:0007669"/>
    <property type="project" value="TreeGrafter"/>
</dbReference>
<reference evidence="17 18" key="1">
    <citation type="submission" date="2020-04" db="EMBL/GenBank/DDBJ databases">
        <authorList>
            <person name="Alioto T."/>
            <person name="Alioto T."/>
            <person name="Gomez Garrido J."/>
        </authorList>
    </citation>
    <scope>NUCLEOTIDE SEQUENCE [LARGE SCALE GENOMIC DNA]</scope>
</reference>
<evidence type="ECO:0000256" key="13">
    <source>
        <dbReference type="SAM" id="MobiDB-lite"/>
    </source>
</evidence>
<dbReference type="Pfam" id="PF25578">
    <property type="entry name" value="EF-hand_STIM1"/>
    <property type="match status" value="1"/>
</dbReference>
<dbReference type="OrthoDB" id="9986177at2759"/>
<feature type="domain" description="STIM1/2 EF-hand" evidence="16">
    <location>
        <begin position="146"/>
        <end position="213"/>
    </location>
</feature>
<feature type="compositionally biased region" description="Basic and acidic residues" evidence="13">
    <location>
        <begin position="566"/>
        <end position="580"/>
    </location>
</feature>
<evidence type="ECO:0000256" key="8">
    <source>
        <dbReference type="ARBA" id="ARBA00022989"/>
    </source>
</evidence>
<keyword evidence="5" id="KW-0479">Metal-binding</keyword>
<evidence type="ECO:0000256" key="6">
    <source>
        <dbReference type="ARBA" id="ARBA00022729"/>
    </source>
</evidence>
<dbReference type="GO" id="GO:0005246">
    <property type="term" value="F:calcium channel regulator activity"/>
    <property type="evidence" value="ECO:0007669"/>
    <property type="project" value="InterPro"/>
</dbReference>
<dbReference type="EMBL" id="CADEPI010000171">
    <property type="protein sequence ID" value="CAB3378726.1"/>
    <property type="molecule type" value="Genomic_DNA"/>
</dbReference>
<evidence type="ECO:0000259" key="16">
    <source>
        <dbReference type="Pfam" id="PF25578"/>
    </source>
</evidence>
<feature type="compositionally biased region" description="Polar residues" evidence="13">
    <location>
        <begin position="1"/>
        <end position="14"/>
    </location>
</feature>
<dbReference type="InterPro" id="IPR037608">
    <property type="entry name" value="STIM1/2"/>
</dbReference>
<evidence type="ECO:0000256" key="2">
    <source>
        <dbReference type="ARBA" id="ARBA00022448"/>
    </source>
</evidence>
<dbReference type="SUPFAM" id="SSF47769">
    <property type="entry name" value="SAM/Pointed domain"/>
    <property type="match status" value="1"/>
</dbReference>
<dbReference type="InterPro" id="IPR001660">
    <property type="entry name" value="SAM"/>
</dbReference>
<feature type="coiled-coil region" evidence="12">
    <location>
        <begin position="337"/>
        <end position="412"/>
    </location>
</feature>
<evidence type="ECO:0008006" key="19">
    <source>
        <dbReference type="Google" id="ProtNLM"/>
    </source>
</evidence>
<dbReference type="Pfam" id="PF07647">
    <property type="entry name" value="SAM_2"/>
    <property type="match status" value="1"/>
</dbReference>
<accession>A0A8S1DEY2</accession>
<dbReference type="Gene3D" id="1.10.150.50">
    <property type="entry name" value="Transcription Factor, Ets-1"/>
    <property type="match status" value="1"/>
</dbReference>
<keyword evidence="9 12" id="KW-0175">Coiled coil</keyword>
<dbReference type="GO" id="GO:0005509">
    <property type="term" value="F:calcium ion binding"/>
    <property type="evidence" value="ECO:0007669"/>
    <property type="project" value="TreeGrafter"/>
</dbReference>
<dbReference type="CDD" id="cd11722">
    <property type="entry name" value="SOAR"/>
    <property type="match status" value="1"/>
</dbReference>
<evidence type="ECO:0000256" key="4">
    <source>
        <dbReference type="ARBA" id="ARBA00022692"/>
    </source>
</evidence>
<evidence type="ECO:0000256" key="9">
    <source>
        <dbReference type="ARBA" id="ARBA00023054"/>
    </source>
</evidence>
<keyword evidence="3" id="KW-0109">Calcium transport</keyword>
<evidence type="ECO:0000256" key="7">
    <source>
        <dbReference type="ARBA" id="ARBA00022837"/>
    </source>
</evidence>
<dbReference type="Gene3D" id="1.20.5.340">
    <property type="match status" value="1"/>
</dbReference>
<dbReference type="FunFam" id="1.10.238.180:FF:000001">
    <property type="entry name" value="Stromal interaction molecule 1"/>
    <property type="match status" value="1"/>
</dbReference>
<dbReference type="AlphaFoldDB" id="A0A8S1DEY2"/>
<feature type="domain" description="SAM" evidence="14">
    <location>
        <begin position="217"/>
        <end position="281"/>
    </location>
</feature>
<dbReference type="InterPro" id="IPR013761">
    <property type="entry name" value="SAM/pointed_sf"/>
</dbReference>
<dbReference type="InterPro" id="IPR032393">
    <property type="entry name" value="SOAR_STIM1/2"/>
</dbReference>
<name>A0A8S1DEY2_9INSE</name>
<dbReference type="GO" id="GO:0002115">
    <property type="term" value="P:store-operated calcium entry"/>
    <property type="evidence" value="ECO:0007669"/>
    <property type="project" value="TreeGrafter"/>
</dbReference>
<dbReference type="GO" id="GO:0005886">
    <property type="term" value="C:plasma membrane"/>
    <property type="evidence" value="ECO:0007669"/>
    <property type="project" value="TreeGrafter"/>
</dbReference>
<evidence type="ECO:0000256" key="10">
    <source>
        <dbReference type="ARBA" id="ARBA00023065"/>
    </source>
</evidence>
<evidence type="ECO:0000313" key="17">
    <source>
        <dbReference type="EMBL" id="CAB3378726.1"/>
    </source>
</evidence>
<feature type="compositionally biased region" description="Polar residues" evidence="13">
    <location>
        <begin position="63"/>
        <end position="75"/>
    </location>
</feature>
<keyword evidence="10" id="KW-0406">Ion transport</keyword>
<evidence type="ECO:0000259" key="15">
    <source>
        <dbReference type="Pfam" id="PF16533"/>
    </source>
</evidence>
<gene>
    <name evidence="17" type="ORF">CLODIP_2_CD12009</name>
</gene>
<dbReference type="Gene3D" id="1.10.287.3550">
    <property type="match status" value="1"/>
</dbReference>
<sequence length="612" mass="68266">MNISLDGTQLANGNQQQQQQHGWGVRNGRTCGGRRQQLIPGPWSGGHLTRYARSCGGDPSVSGAASQPANSSSDSLPRMRAAGLAALLAALAAWVQAAGPDGFRELEEQRAHFKNMYSSSGALGNLQPAASFSTTTEMPVIEIPVGDKSGLEAIAALHRQLDDDANGNVDLSESDEFLREELKYEDGHERRQRAFHRNDDMHISVKELWEAWTRSEVHNWTTEQTVEWLVTCVELPQYAHSFTMNSVKGFDLPRLATNTQFIMTVLKIKDPIHIKKISLKATDAVLFGPPKADGGHVKDIILLTLLVGACGACWYAYRQKMLSQEDLQRMMKDMESLHMAEQMLLETQRELEAAKMQQESVVSEKENLERKLKEHKAAGPSEKSIRGTEPELQSLRMEVETLRLELKRAEGELEDRCWAPPSGLQQWLQLTHEIENKAYMKKKTSAERQLQQAREACEKLRKKRSSLVGAFVSTHGKSIDDVDRSIVEARTSLNEVTHELQERVHRWKQIEMLCGFNIISNNGLSYLENALYRPSNGRLTRGRMSSQDDLDDDSVSQASPGGLLDSWRDADSSGSERDLDPSTSPSMELPVTFSLGGESSPVDEIWGVSVSE</sequence>
<evidence type="ECO:0000256" key="1">
    <source>
        <dbReference type="ARBA" id="ARBA00004479"/>
    </source>
</evidence>
<dbReference type="PANTHER" id="PTHR15136">
    <property type="entry name" value="STROMAL INTERACTION MOLECULE HOMOLOG"/>
    <property type="match status" value="1"/>
</dbReference>
<dbReference type="InterPro" id="IPR057835">
    <property type="entry name" value="EF-hand_STIM1/2"/>
</dbReference>
<keyword evidence="4" id="KW-0812">Transmembrane</keyword>
<organism evidence="17 18">
    <name type="scientific">Cloeon dipterum</name>
    <dbReference type="NCBI Taxonomy" id="197152"/>
    <lineage>
        <taxon>Eukaryota</taxon>
        <taxon>Metazoa</taxon>
        <taxon>Ecdysozoa</taxon>
        <taxon>Arthropoda</taxon>
        <taxon>Hexapoda</taxon>
        <taxon>Insecta</taxon>
        <taxon>Pterygota</taxon>
        <taxon>Palaeoptera</taxon>
        <taxon>Ephemeroptera</taxon>
        <taxon>Pisciforma</taxon>
        <taxon>Baetidae</taxon>
        <taxon>Cloeon</taxon>
    </lineage>
</organism>
<keyword evidence="2" id="KW-0813">Transport</keyword>
<keyword evidence="18" id="KW-1185">Reference proteome</keyword>
<feature type="region of interest" description="Disordered" evidence="13">
    <location>
        <begin position="1"/>
        <end position="44"/>
    </location>
</feature>
<dbReference type="Proteomes" id="UP000494165">
    <property type="component" value="Unassembled WGS sequence"/>
</dbReference>